<keyword evidence="2" id="KW-1185">Reference proteome</keyword>
<dbReference type="Proteomes" id="UP000720124">
    <property type="component" value="Unassembled WGS sequence"/>
</dbReference>
<dbReference type="RefSeq" id="WP_138395471.1">
    <property type="nucleotide sequence ID" value="NZ_CP071612.1"/>
</dbReference>
<reference evidence="1 2" key="1">
    <citation type="submission" date="2020-06" db="EMBL/GenBank/DDBJ databases">
        <title>Global-level population genomics: horizontal gene transfer, symbiosis and evolution in Rhizobia.</title>
        <authorList>
            <person name="Gai Y."/>
        </authorList>
    </citation>
    <scope>NUCLEOTIDE SEQUENCE [LARGE SCALE GENOMIC DNA]</scope>
    <source>
        <strain evidence="1 2">PLR6_1b</strain>
    </source>
</reference>
<accession>A0ABS7LDX9</accession>
<organism evidence="1 2">
    <name type="scientific">Rhizobium bangladeshense</name>
    <dbReference type="NCBI Taxonomy" id="1138189"/>
    <lineage>
        <taxon>Bacteria</taxon>
        <taxon>Pseudomonadati</taxon>
        <taxon>Pseudomonadota</taxon>
        <taxon>Alphaproteobacteria</taxon>
        <taxon>Hyphomicrobiales</taxon>
        <taxon>Rhizobiaceae</taxon>
        <taxon>Rhizobium/Agrobacterium group</taxon>
        <taxon>Rhizobium</taxon>
    </lineage>
</organism>
<evidence type="ECO:0000313" key="1">
    <source>
        <dbReference type="EMBL" id="MBY3589672.1"/>
    </source>
</evidence>
<comment type="caution">
    <text evidence="1">The sequence shown here is derived from an EMBL/GenBank/DDBJ whole genome shotgun (WGS) entry which is preliminary data.</text>
</comment>
<proteinExistence type="predicted"/>
<dbReference type="EMBL" id="JABTXI010000002">
    <property type="protein sequence ID" value="MBY3589672.1"/>
    <property type="molecule type" value="Genomic_DNA"/>
</dbReference>
<name>A0ABS7LDX9_9HYPH</name>
<dbReference type="GeneID" id="66144769"/>
<evidence type="ECO:0000313" key="2">
    <source>
        <dbReference type="Proteomes" id="UP000720124"/>
    </source>
</evidence>
<protein>
    <submittedName>
        <fullName evidence="1">Uncharacterized protein</fullName>
    </submittedName>
</protein>
<gene>
    <name evidence="1" type="ORF">HJA87_07200</name>
</gene>
<sequence>MNHILSRPAEAALIGAGSSDQPSCSIDFRLERMSNHDWQISAVSPQARAWVRDELCCPFAQCFNDVIHADALSANSFVKEAHEKGFRTEFVGRNGKDVF</sequence>